<name>S7VV55_9FLAO</name>
<dbReference type="Proteomes" id="UP000014962">
    <property type="component" value="Unassembled WGS sequence"/>
</dbReference>
<dbReference type="AlphaFoldDB" id="S7VV55"/>
<evidence type="ECO:0000259" key="1">
    <source>
        <dbReference type="Pfam" id="PF04168"/>
    </source>
</evidence>
<dbReference type="InterPro" id="IPR007296">
    <property type="entry name" value="DUF403"/>
</dbReference>
<accession>S7VV55</accession>
<evidence type="ECO:0000313" key="2">
    <source>
        <dbReference type="EMBL" id="EPR74145.1"/>
    </source>
</evidence>
<sequence>MKEAEQCLYKISGANGDGYTNSAEKAMGELRSKLEFDDVNDIISSGLHEYIEHLQIKINNISNKINDNYFQIKDNFASQTMGQE</sequence>
<dbReference type="STRING" id="641526.ADIWIN_0846"/>
<dbReference type="Pfam" id="PF04168">
    <property type="entry name" value="Alpha-E"/>
    <property type="match status" value="1"/>
</dbReference>
<gene>
    <name evidence="2" type="ORF">ADIWIN_0846</name>
</gene>
<reference evidence="2 3" key="1">
    <citation type="journal article" date="2013" name="Genome Announc.">
        <title>Draft Genome Sequence of Winogradskyella psychrotolerans RS-3T, Isolated from the Marine Transect of Kongsfjorden, Ny-Alesund, Svalbard, Arctic Ocean.</title>
        <authorList>
            <person name="Kumar Pinnaka A."/>
            <person name="Ara S."/>
            <person name="Singh A."/>
            <person name="Shivaji S."/>
        </authorList>
    </citation>
    <scope>NUCLEOTIDE SEQUENCE [LARGE SCALE GENOMIC DNA]</scope>
    <source>
        <strain evidence="2 3">RS-3</strain>
    </source>
</reference>
<comment type="caution">
    <text evidence="2">The sequence shown here is derived from an EMBL/GenBank/DDBJ whole genome shotgun (WGS) entry which is preliminary data.</text>
</comment>
<feature type="domain" description="DUF403" evidence="1">
    <location>
        <begin position="1"/>
        <end position="70"/>
    </location>
</feature>
<dbReference type="eggNOG" id="COG2307">
    <property type="taxonomic scope" value="Bacteria"/>
</dbReference>
<evidence type="ECO:0000313" key="3">
    <source>
        <dbReference type="Proteomes" id="UP000014962"/>
    </source>
</evidence>
<keyword evidence="3" id="KW-1185">Reference proteome</keyword>
<protein>
    <recommendedName>
        <fullName evidence="1">DUF403 domain-containing protein</fullName>
    </recommendedName>
</protein>
<dbReference type="EMBL" id="ATMR01000047">
    <property type="protein sequence ID" value="EPR74145.1"/>
    <property type="molecule type" value="Genomic_DNA"/>
</dbReference>
<organism evidence="2 3">
    <name type="scientific">Winogradskyella psychrotolerans RS-3</name>
    <dbReference type="NCBI Taxonomy" id="641526"/>
    <lineage>
        <taxon>Bacteria</taxon>
        <taxon>Pseudomonadati</taxon>
        <taxon>Bacteroidota</taxon>
        <taxon>Flavobacteriia</taxon>
        <taxon>Flavobacteriales</taxon>
        <taxon>Flavobacteriaceae</taxon>
        <taxon>Winogradskyella</taxon>
    </lineage>
</organism>
<proteinExistence type="predicted"/>